<proteinExistence type="predicted"/>
<protein>
    <submittedName>
        <fullName evidence="1">Uncharacterized protein</fullName>
    </submittedName>
</protein>
<keyword evidence="2" id="KW-1185">Reference proteome</keyword>
<evidence type="ECO:0000313" key="2">
    <source>
        <dbReference type="Proteomes" id="UP000019443"/>
    </source>
</evidence>
<gene>
    <name evidence="1" type="ORF">LPU83_pLPU83b_0208</name>
</gene>
<accession>W6RG50</accession>
<comment type="caution">
    <text evidence="1">The sequence shown here is derived from an EMBL/GenBank/DDBJ whole genome shotgun (WGS) entry which is preliminary data.</text>
</comment>
<organism evidence="1 2">
    <name type="scientific">Rhizobium favelukesii</name>
    <dbReference type="NCBI Taxonomy" id="348824"/>
    <lineage>
        <taxon>Bacteria</taxon>
        <taxon>Pseudomonadati</taxon>
        <taxon>Pseudomonadota</taxon>
        <taxon>Alphaproteobacteria</taxon>
        <taxon>Hyphomicrobiales</taxon>
        <taxon>Rhizobiaceae</taxon>
        <taxon>Rhizobium/Agrobacterium group</taxon>
        <taxon>Rhizobium</taxon>
    </lineage>
</organism>
<reference evidence="1" key="1">
    <citation type="submission" date="2013-11" db="EMBL/GenBank/DDBJ databases">
        <title>Draft genome sequence of the broad-host-range Rhizobium sp. LPU83 strain, a member of the low-genetic diversity Oregon-like Rhizobium sp. group.</title>
        <authorList>
            <person name="Wibberg D."/>
            <person name="Puehler A."/>
            <person name="Schlueter A."/>
        </authorList>
    </citation>
    <scope>NUCLEOTIDE SEQUENCE [LARGE SCALE GENOMIC DNA]</scope>
    <source>
        <strain evidence="1">LPU83</strain>
        <plasmid evidence="1">pLPU83b</plasmid>
    </source>
</reference>
<dbReference type="EMBL" id="CBYB010000017">
    <property type="protein sequence ID" value="CDM60202.1"/>
    <property type="molecule type" value="Genomic_DNA"/>
</dbReference>
<name>W6RG50_9HYPH</name>
<evidence type="ECO:0000313" key="1">
    <source>
        <dbReference type="EMBL" id="CDM60202.1"/>
    </source>
</evidence>
<keyword evidence="1" id="KW-0614">Plasmid</keyword>
<sequence>MGALYWGAVGEGRIWSAHLVQVFDSTRGARPRLRPRRRLHLASIRPHGPKATALLSMSF</sequence>
<dbReference type="Proteomes" id="UP000019443">
    <property type="component" value="Unassembled WGS sequence"/>
</dbReference>
<geneLocation type="plasmid" evidence="1">
    <name>pLPU83b</name>
</geneLocation>
<dbReference type="AlphaFoldDB" id="W6RG50"/>